<feature type="region of interest" description="Disordered" evidence="11">
    <location>
        <begin position="172"/>
        <end position="211"/>
    </location>
</feature>
<dbReference type="GO" id="GO:0005737">
    <property type="term" value="C:cytoplasm"/>
    <property type="evidence" value="ECO:0007669"/>
    <property type="project" value="TreeGrafter"/>
</dbReference>
<organism evidence="12 13">
    <name type="scientific">Rothia santali</name>
    <dbReference type="NCBI Taxonomy" id="2949643"/>
    <lineage>
        <taxon>Bacteria</taxon>
        <taxon>Bacillati</taxon>
        <taxon>Actinomycetota</taxon>
        <taxon>Actinomycetes</taxon>
        <taxon>Micrococcales</taxon>
        <taxon>Micrococcaceae</taxon>
        <taxon>Rothia</taxon>
    </lineage>
</organism>
<dbReference type="Proteomes" id="UP001139502">
    <property type="component" value="Unassembled WGS sequence"/>
</dbReference>
<reference evidence="12" key="1">
    <citation type="submission" date="2022-06" db="EMBL/GenBank/DDBJ databases">
        <title>Rothia sp. isolated from sandalwood seedling.</title>
        <authorList>
            <person name="Tuikhar N."/>
            <person name="Kirdat K."/>
            <person name="Thorat V."/>
            <person name="Swetha P."/>
            <person name="Padma S."/>
            <person name="Sundararaj R."/>
            <person name="Yadav A."/>
        </authorList>
    </citation>
    <scope>NUCLEOTIDE SEQUENCE</scope>
    <source>
        <strain evidence="12">AR01</strain>
    </source>
</reference>
<keyword evidence="4 10" id="KW-0808">Transferase</keyword>
<evidence type="ECO:0000256" key="9">
    <source>
        <dbReference type="ARBA" id="ARBA00048090"/>
    </source>
</evidence>
<evidence type="ECO:0000256" key="11">
    <source>
        <dbReference type="SAM" id="MobiDB-lite"/>
    </source>
</evidence>
<feature type="compositionally biased region" description="Basic and acidic residues" evidence="11">
    <location>
        <begin position="185"/>
        <end position="211"/>
    </location>
</feature>
<evidence type="ECO:0000313" key="13">
    <source>
        <dbReference type="Proteomes" id="UP001139502"/>
    </source>
</evidence>
<dbReference type="GO" id="GO:0005524">
    <property type="term" value="F:ATP binding"/>
    <property type="evidence" value="ECO:0007669"/>
    <property type="project" value="UniProtKB-KW"/>
</dbReference>
<evidence type="ECO:0000256" key="4">
    <source>
        <dbReference type="ARBA" id="ARBA00022679"/>
    </source>
</evidence>
<evidence type="ECO:0000256" key="10">
    <source>
        <dbReference type="RuleBase" id="RU363066"/>
    </source>
</evidence>
<sequence length="211" mass="22447">MSSSSPQPAHVIVMGVSGTGKSSVAEALARELGTRFVEGDALHPEANVRKMAAGTPLTDADRWPWLDLIVAAMRREAQEGNALVVTCSALKRSYRDVLADSGAVTVFVHLSGSRELISSRLGGREGHFFPQALLDSQLDTLEPLGPDENGFAVDVAAPLDEELREIMRRLPDHVGARPDAGPDAARPHREAAARSEAAARPEGAADRAADR</sequence>
<keyword evidence="7 10" id="KW-0067">ATP-binding</keyword>
<dbReference type="EC" id="2.7.1.12" evidence="3 10"/>
<comment type="similarity">
    <text evidence="2 10">Belongs to the gluconokinase GntK/GntV family.</text>
</comment>
<accession>A0A9X2HAQ7</accession>
<evidence type="ECO:0000256" key="7">
    <source>
        <dbReference type="ARBA" id="ARBA00022840"/>
    </source>
</evidence>
<dbReference type="InterPro" id="IPR027417">
    <property type="entry name" value="P-loop_NTPase"/>
</dbReference>
<dbReference type="Gene3D" id="3.40.50.300">
    <property type="entry name" value="P-loop containing nucleotide triphosphate hydrolases"/>
    <property type="match status" value="1"/>
</dbReference>
<evidence type="ECO:0000256" key="8">
    <source>
        <dbReference type="ARBA" id="ARBA00023064"/>
    </source>
</evidence>
<keyword evidence="6 10" id="KW-0418">Kinase</keyword>
<name>A0A9X2HAQ7_9MICC</name>
<keyword evidence="8" id="KW-0311">Gluconate utilization</keyword>
<dbReference type="GO" id="GO:0019521">
    <property type="term" value="P:D-gluconate metabolic process"/>
    <property type="evidence" value="ECO:0007669"/>
    <property type="project" value="UniProtKB-KW"/>
</dbReference>
<dbReference type="NCBIfam" id="TIGR01313">
    <property type="entry name" value="therm_gnt_kin"/>
    <property type="match status" value="1"/>
</dbReference>
<dbReference type="PANTHER" id="PTHR43442">
    <property type="entry name" value="GLUCONOKINASE-RELATED"/>
    <property type="match status" value="1"/>
</dbReference>
<comment type="catalytic activity">
    <reaction evidence="9 10">
        <text>D-gluconate + ATP = 6-phospho-D-gluconate + ADP + H(+)</text>
        <dbReference type="Rhea" id="RHEA:19433"/>
        <dbReference type="ChEBI" id="CHEBI:15378"/>
        <dbReference type="ChEBI" id="CHEBI:18391"/>
        <dbReference type="ChEBI" id="CHEBI:30616"/>
        <dbReference type="ChEBI" id="CHEBI:58759"/>
        <dbReference type="ChEBI" id="CHEBI:456216"/>
        <dbReference type="EC" id="2.7.1.12"/>
    </reaction>
</comment>
<dbReference type="Pfam" id="PF13671">
    <property type="entry name" value="AAA_33"/>
    <property type="match status" value="1"/>
</dbReference>
<dbReference type="AlphaFoldDB" id="A0A9X2HAQ7"/>
<protein>
    <recommendedName>
        <fullName evidence="3 10">Gluconokinase</fullName>
        <ecNumber evidence="3 10">2.7.1.12</ecNumber>
    </recommendedName>
</protein>
<dbReference type="FunFam" id="3.40.50.300:FF:000522">
    <property type="entry name" value="Gluconokinase"/>
    <property type="match status" value="1"/>
</dbReference>
<evidence type="ECO:0000256" key="3">
    <source>
        <dbReference type="ARBA" id="ARBA00012054"/>
    </source>
</evidence>
<comment type="caution">
    <text evidence="12">The sequence shown here is derived from an EMBL/GenBank/DDBJ whole genome shotgun (WGS) entry which is preliminary data.</text>
</comment>
<comment type="pathway">
    <text evidence="1">Carbohydrate acid metabolism.</text>
</comment>
<dbReference type="EMBL" id="JANAFB010000020">
    <property type="protein sequence ID" value="MCP3426179.1"/>
    <property type="molecule type" value="Genomic_DNA"/>
</dbReference>
<evidence type="ECO:0000256" key="5">
    <source>
        <dbReference type="ARBA" id="ARBA00022741"/>
    </source>
</evidence>
<gene>
    <name evidence="12" type="ORF">NBM05_09210</name>
</gene>
<evidence type="ECO:0000256" key="6">
    <source>
        <dbReference type="ARBA" id="ARBA00022777"/>
    </source>
</evidence>
<dbReference type="InterPro" id="IPR006001">
    <property type="entry name" value="Therm_gnt_kin"/>
</dbReference>
<evidence type="ECO:0000313" key="12">
    <source>
        <dbReference type="EMBL" id="MCP3426179.1"/>
    </source>
</evidence>
<dbReference type="GO" id="GO:0046316">
    <property type="term" value="F:gluconokinase activity"/>
    <property type="evidence" value="ECO:0007669"/>
    <property type="project" value="UniProtKB-EC"/>
</dbReference>
<dbReference type="PANTHER" id="PTHR43442:SF3">
    <property type="entry name" value="GLUCONOKINASE-RELATED"/>
    <property type="match status" value="1"/>
</dbReference>
<evidence type="ECO:0000256" key="2">
    <source>
        <dbReference type="ARBA" id="ARBA00008420"/>
    </source>
</evidence>
<dbReference type="RefSeq" id="WP_254166727.1">
    <property type="nucleotide sequence ID" value="NZ_JANAFB010000020.1"/>
</dbReference>
<proteinExistence type="inferred from homology"/>
<keyword evidence="5 10" id="KW-0547">Nucleotide-binding</keyword>
<evidence type="ECO:0000256" key="1">
    <source>
        <dbReference type="ARBA" id="ARBA00004761"/>
    </source>
</evidence>
<dbReference type="CDD" id="cd02021">
    <property type="entry name" value="GntK"/>
    <property type="match status" value="1"/>
</dbReference>
<keyword evidence="13" id="KW-1185">Reference proteome</keyword>
<dbReference type="SUPFAM" id="SSF52540">
    <property type="entry name" value="P-loop containing nucleoside triphosphate hydrolases"/>
    <property type="match status" value="1"/>
</dbReference>